<reference evidence="1 2" key="1">
    <citation type="submission" date="2019-10" db="EMBL/GenBank/DDBJ databases">
        <title>Whole genome shotgun sequence of Acrocarpospora macrocephala NBRC 16266.</title>
        <authorList>
            <person name="Ichikawa N."/>
            <person name="Kimura A."/>
            <person name="Kitahashi Y."/>
            <person name="Komaki H."/>
            <person name="Oguchi A."/>
        </authorList>
    </citation>
    <scope>NUCLEOTIDE SEQUENCE [LARGE SCALE GENOMIC DNA]</scope>
    <source>
        <strain evidence="1 2">NBRC 16266</strain>
    </source>
</reference>
<name>A0A5M3WDP1_9ACTN</name>
<dbReference type="EMBL" id="BLAE01000004">
    <property type="protein sequence ID" value="GES06946.1"/>
    <property type="molecule type" value="Genomic_DNA"/>
</dbReference>
<proteinExistence type="predicted"/>
<keyword evidence="2" id="KW-1185">Reference proteome</keyword>
<sequence>MRIVGLAVACCLGVAGCGGGSGPQANPRSTPQTARLQALLGRVPDMPDGFSDRARDQWRPPFTPVNGSCQTLFALIGGRPPKEDLTAATAVTYQGVGVGSMAAVSLAVYQGDSSQRQLDAMREAMAGCATADDTTPGASNRLTASALSMNEDGWVTGRLKGRVGGYPYEMHLVIARQGRTLVGLLNAGVRDPDVKRTEELGRLLMAKVGTLDL</sequence>
<gene>
    <name evidence="1" type="ORF">Amac_005410</name>
</gene>
<comment type="caution">
    <text evidence="1">The sequence shown here is derived from an EMBL/GenBank/DDBJ whole genome shotgun (WGS) entry which is preliminary data.</text>
</comment>
<accession>A0A5M3WDP1</accession>
<dbReference type="PROSITE" id="PS51257">
    <property type="entry name" value="PROKAR_LIPOPROTEIN"/>
    <property type="match status" value="1"/>
</dbReference>
<organism evidence="1 2">
    <name type="scientific">Acrocarpospora macrocephala</name>
    <dbReference type="NCBI Taxonomy" id="150177"/>
    <lineage>
        <taxon>Bacteria</taxon>
        <taxon>Bacillati</taxon>
        <taxon>Actinomycetota</taxon>
        <taxon>Actinomycetes</taxon>
        <taxon>Streptosporangiales</taxon>
        <taxon>Streptosporangiaceae</taxon>
        <taxon>Acrocarpospora</taxon>
    </lineage>
</organism>
<protein>
    <recommendedName>
        <fullName evidence="3">PknH-like extracellular domain-containing protein</fullName>
    </recommendedName>
</protein>
<dbReference type="AlphaFoldDB" id="A0A5M3WDP1"/>
<evidence type="ECO:0000313" key="2">
    <source>
        <dbReference type="Proteomes" id="UP000331127"/>
    </source>
</evidence>
<dbReference type="RefSeq" id="WP_155352650.1">
    <property type="nucleotide sequence ID" value="NZ_BAAAHL010000029.1"/>
</dbReference>
<evidence type="ECO:0000313" key="1">
    <source>
        <dbReference type="EMBL" id="GES06946.1"/>
    </source>
</evidence>
<evidence type="ECO:0008006" key="3">
    <source>
        <dbReference type="Google" id="ProtNLM"/>
    </source>
</evidence>
<dbReference type="Proteomes" id="UP000331127">
    <property type="component" value="Unassembled WGS sequence"/>
</dbReference>
<dbReference type="OrthoDB" id="3544477at2"/>